<evidence type="ECO:0000256" key="13">
    <source>
        <dbReference type="ARBA" id="ARBA00023295"/>
    </source>
</evidence>
<dbReference type="GO" id="GO:0000701">
    <property type="term" value="F:purine-specific mismatch base pair DNA N-glycosylase activity"/>
    <property type="evidence" value="ECO:0007669"/>
    <property type="project" value="UniProtKB-EC"/>
</dbReference>
<comment type="similarity">
    <text evidence="3 14">Belongs to the Nth/MutY family.</text>
</comment>
<dbReference type="SUPFAM" id="SSF55811">
    <property type="entry name" value="Nudix"/>
    <property type="match status" value="1"/>
</dbReference>
<keyword evidence="10 14" id="KW-0408">Iron</keyword>
<dbReference type="Proteomes" id="UP000010847">
    <property type="component" value="Chromosome"/>
</dbReference>
<evidence type="ECO:0000256" key="1">
    <source>
        <dbReference type="ARBA" id="ARBA00000843"/>
    </source>
</evidence>
<dbReference type="PROSITE" id="PS01155">
    <property type="entry name" value="ENDONUCLEASE_III_2"/>
    <property type="match status" value="1"/>
</dbReference>
<dbReference type="AlphaFoldDB" id="W0EB68"/>
<feature type="domain" description="HhH-GPD" evidence="15">
    <location>
        <begin position="36"/>
        <end position="187"/>
    </location>
</feature>
<dbReference type="FunFam" id="1.10.340.30:FF:000002">
    <property type="entry name" value="Adenine DNA glycosylase"/>
    <property type="match status" value="1"/>
</dbReference>
<keyword evidence="17" id="KW-1185">Reference proteome</keyword>
<evidence type="ECO:0000256" key="7">
    <source>
        <dbReference type="ARBA" id="ARBA00022723"/>
    </source>
</evidence>
<evidence type="ECO:0000256" key="3">
    <source>
        <dbReference type="ARBA" id="ARBA00008343"/>
    </source>
</evidence>
<dbReference type="InterPro" id="IPR005760">
    <property type="entry name" value="A/G_AdeGlyc_MutY"/>
</dbReference>
<dbReference type="InterPro" id="IPR011257">
    <property type="entry name" value="DNA_glycosylase"/>
</dbReference>
<dbReference type="GO" id="GO:0035485">
    <property type="term" value="F:adenine/guanine mispair binding"/>
    <property type="evidence" value="ECO:0007669"/>
    <property type="project" value="TreeGrafter"/>
</dbReference>
<comment type="cofactor">
    <cofactor evidence="14">
        <name>[4Fe-4S] cluster</name>
        <dbReference type="ChEBI" id="CHEBI:49883"/>
    </cofactor>
    <text evidence="14">Binds 1 [4Fe-4S] cluster.</text>
</comment>
<accession>W0EB68</accession>
<evidence type="ECO:0000256" key="6">
    <source>
        <dbReference type="ARBA" id="ARBA00022485"/>
    </source>
</evidence>
<dbReference type="eggNOG" id="COG1194">
    <property type="taxonomic scope" value="Bacteria"/>
</dbReference>
<dbReference type="EMBL" id="CP007032">
    <property type="protein sequence ID" value="AHF08012.1"/>
    <property type="molecule type" value="Genomic_DNA"/>
</dbReference>
<dbReference type="KEGG" id="dmt:DESME_13965"/>
<dbReference type="InterPro" id="IPR003265">
    <property type="entry name" value="HhH-GPD_domain"/>
</dbReference>
<organism evidence="16 17">
    <name type="scientific">Desulfitobacterium metallireducens DSM 15288</name>
    <dbReference type="NCBI Taxonomy" id="871968"/>
    <lineage>
        <taxon>Bacteria</taxon>
        <taxon>Bacillati</taxon>
        <taxon>Bacillota</taxon>
        <taxon>Clostridia</taxon>
        <taxon>Eubacteriales</taxon>
        <taxon>Desulfitobacteriaceae</taxon>
        <taxon>Desulfitobacterium</taxon>
    </lineage>
</organism>
<dbReference type="CDD" id="cd03431">
    <property type="entry name" value="NUDIX_DNA_Glycosylase_C-MutY"/>
    <property type="match status" value="1"/>
</dbReference>
<name>W0EB68_9FIRM</name>
<reference evidence="16 17" key="1">
    <citation type="submission" date="2013-12" db="EMBL/GenBank/DDBJ databases">
        <authorList>
            <consortium name="DOE Joint Genome Institute"/>
            <person name="Smidt H."/>
            <person name="Huntemann M."/>
            <person name="Han J."/>
            <person name="Chen A."/>
            <person name="Kyrpides N."/>
            <person name="Mavromatis K."/>
            <person name="Markowitz V."/>
            <person name="Palaniappan K."/>
            <person name="Ivanova N."/>
            <person name="Schaumberg A."/>
            <person name="Pati A."/>
            <person name="Liolios K."/>
            <person name="Nordberg H.P."/>
            <person name="Cantor M.N."/>
            <person name="Hua S.X."/>
            <person name="Woyke T."/>
        </authorList>
    </citation>
    <scope>NUCLEOTIDE SEQUENCE [LARGE SCALE GENOMIC DNA]</scope>
    <source>
        <strain evidence="17">DSM 15288</strain>
    </source>
</reference>
<comment type="function">
    <text evidence="2">Adenine glycosylase active on G-A mispairs. MutY also corrects error-prone DNA synthesis past GO lesions which are due to the oxidatively damaged form of guanine: 7,8-dihydro-8-oxoguanine (8-oxo-dGTP).</text>
</comment>
<dbReference type="SUPFAM" id="SSF48150">
    <property type="entry name" value="DNA-glycosylase"/>
    <property type="match status" value="1"/>
</dbReference>
<dbReference type="SMART" id="SM00478">
    <property type="entry name" value="ENDO3c"/>
    <property type="match status" value="1"/>
</dbReference>
<dbReference type="InterPro" id="IPR015797">
    <property type="entry name" value="NUDIX_hydrolase-like_dom_sf"/>
</dbReference>
<evidence type="ECO:0000256" key="4">
    <source>
        <dbReference type="ARBA" id="ARBA00012045"/>
    </source>
</evidence>
<dbReference type="GO" id="GO:0032357">
    <property type="term" value="F:oxidized purine DNA binding"/>
    <property type="evidence" value="ECO:0007669"/>
    <property type="project" value="TreeGrafter"/>
</dbReference>
<keyword evidence="7" id="KW-0479">Metal-binding</keyword>
<keyword evidence="11" id="KW-0411">Iron-sulfur</keyword>
<dbReference type="InterPro" id="IPR023170">
    <property type="entry name" value="HhH_base_excis_C"/>
</dbReference>
<dbReference type="Pfam" id="PF14815">
    <property type="entry name" value="NUDIX_4"/>
    <property type="match status" value="1"/>
</dbReference>
<comment type="catalytic activity">
    <reaction evidence="1 14">
        <text>Hydrolyzes free adenine bases from 7,8-dihydro-8-oxoguanine:adenine mismatched double-stranded DNA, leaving an apurinic site.</text>
        <dbReference type="EC" id="3.2.2.31"/>
    </reaction>
</comment>
<dbReference type="Pfam" id="PF00730">
    <property type="entry name" value="HhH-GPD"/>
    <property type="match status" value="1"/>
</dbReference>
<evidence type="ECO:0000256" key="5">
    <source>
        <dbReference type="ARBA" id="ARBA00022023"/>
    </source>
</evidence>
<dbReference type="Pfam" id="PF00633">
    <property type="entry name" value="HHH"/>
    <property type="match status" value="1"/>
</dbReference>
<evidence type="ECO:0000256" key="11">
    <source>
        <dbReference type="ARBA" id="ARBA00023014"/>
    </source>
</evidence>
<evidence type="ECO:0000256" key="12">
    <source>
        <dbReference type="ARBA" id="ARBA00023204"/>
    </source>
</evidence>
<dbReference type="Gene3D" id="3.90.79.10">
    <property type="entry name" value="Nucleoside Triphosphate Pyrophosphohydrolase"/>
    <property type="match status" value="1"/>
</dbReference>
<dbReference type="InterPro" id="IPR029119">
    <property type="entry name" value="MutY_C"/>
</dbReference>
<dbReference type="EC" id="3.2.2.31" evidence="4 14"/>
<sequence length="381" mass="44709">MDVWSESLLQWFWKVKRDLPWRKTKNPYAIWISEVMLQQTQVKTVIPYYLAFLERFPTVQSLAQAELEEVLEMWRGLGYYSRARHLWEGARFILDNSDGKFPEHYEGLLKIPGVGEYTAGAIASIAFGERVPAIDGNVNRVLARILAWEEPTGRVKSRRFFREVLEDCQPSDYPGDFNQALMELGATLCAPKIVKCEDCPLNRACAAHELAQELAFPVKQGQQRVTESLRLTLVLRKGDRFLINKRPAEGLLANLWEFPGEEIFQQDRKAWAEQTWPAAVAEFFENAHSVVLDTKVWYELYQRVIWDRVQDQNVWYQLEQHLKVKGPLYHVFSHRRWEMYWIVLDCSEELQPQEGMRWVSREELEKIAFPVAFQKVLIQEL</sequence>
<evidence type="ECO:0000256" key="9">
    <source>
        <dbReference type="ARBA" id="ARBA00022801"/>
    </source>
</evidence>
<evidence type="ECO:0000256" key="2">
    <source>
        <dbReference type="ARBA" id="ARBA00002933"/>
    </source>
</evidence>
<dbReference type="GO" id="GO:0046872">
    <property type="term" value="F:metal ion binding"/>
    <property type="evidence" value="ECO:0007669"/>
    <property type="project" value="UniProtKB-UniRule"/>
</dbReference>
<dbReference type="InterPro" id="IPR000445">
    <property type="entry name" value="HhH_motif"/>
</dbReference>
<dbReference type="CDD" id="cd00056">
    <property type="entry name" value="ENDO3c"/>
    <property type="match status" value="1"/>
</dbReference>
<protein>
    <recommendedName>
        <fullName evidence="5 14">Adenine DNA glycosylase</fullName>
        <ecNumber evidence="4 14">3.2.2.31</ecNumber>
    </recommendedName>
</protein>
<keyword evidence="8 14" id="KW-0227">DNA damage</keyword>
<dbReference type="STRING" id="871968.DESME_13965"/>
<dbReference type="Gene3D" id="1.10.1670.10">
    <property type="entry name" value="Helix-hairpin-Helix base-excision DNA repair enzymes (C-terminal)"/>
    <property type="match status" value="1"/>
</dbReference>
<dbReference type="GO" id="GO:0006298">
    <property type="term" value="P:mismatch repair"/>
    <property type="evidence" value="ECO:0007669"/>
    <property type="project" value="TreeGrafter"/>
</dbReference>
<dbReference type="GO" id="GO:0051539">
    <property type="term" value="F:4 iron, 4 sulfur cluster binding"/>
    <property type="evidence" value="ECO:0007669"/>
    <property type="project" value="UniProtKB-UniRule"/>
</dbReference>
<dbReference type="PANTHER" id="PTHR42944:SF1">
    <property type="entry name" value="ADENINE DNA GLYCOSYLASE"/>
    <property type="match status" value="1"/>
</dbReference>
<keyword evidence="13 14" id="KW-0326">Glycosidase</keyword>
<dbReference type="InterPro" id="IPR004036">
    <property type="entry name" value="Endonuclease-III-like_CS2"/>
</dbReference>
<dbReference type="InterPro" id="IPR044298">
    <property type="entry name" value="MIG/MutY"/>
</dbReference>
<proteinExistence type="inferred from homology"/>
<dbReference type="Gene3D" id="1.10.340.30">
    <property type="entry name" value="Hypothetical protein, domain 2"/>
    <property type="match status" value="1"/>
</dbReference>
<evidence type="ECO:0000313" key="17">
    <source>
        <dbReference type="Proteomes" id="UP000010847"/>
    </source>
</evidence>
<evidence type="ECO:0000256" key="10">
    <source>
        <dbReference type="ARBA" id="ARBA00023004"/>
    </source>
</evidence>
<dbReference type="RefSeq" id="WP_006715732.1">
    <property type="nucleotide sequence ID" value="NZ_CP007032.1"/>
</dbReference>
<evidence type="ECO:0000256" key="14">
    <source>
        <dbReference type="RuleBase" id="RU365096"/>
    </source>
</evidence>
<dbReference type="PANTHER" id="PTHR42944">
    <property type="entry name" value="ADENINE DNA GLYCOSYLASE"/>
    <property type="match status" value="1"/>
</dbReference>
<evidence type="ECO:0000256" key="8">
    <source>
        <dbReference type="ARBA" id="ARBA00022763"/>
    </source>
</evidence>
<keyword evidence="12" id="KW-0234">DNA repair</keyword>
<dbReference type="GO" id="GO:0006284">
    <property type="term" value="P:base-excision repair"/>
    <property type="evidence" value="ECO:0007669"/>
    <property type="project" value="UniProtKB-UniRule"/>
</dbReference>
<evidence type="ECO:0000313" key="16">
    <source>
        <dbReference type="EMBL" id="AHF08012.1"/>
    </source>
</evidence>
<keyword evidence="9" id="KW-0378">Hydrolase</keyword>
<dbReference type="NCBIfam" id="TIGR01084">
    <property type="entry name" value="mutY"/>
    <property type="match status" value="1"/>
</dbReference>
<dbReference type="OrthoDB" id="9802365at2"/>
<gene>
    <name evidence="16" type="ORF">DESME_13965</name>
</gene>
<dbReference type="HOGENOM" id="CLU_012862_0_2_9"/>
<dbReference type="GO" id="GO:0034039">
    <property type="term" value="F:8-oxo-7,8-dihydroguanine DNA N-glycosylase activity"/>
    <property type="evidence" value="ECO:0007669"/>
    <property type="project" value="TreeGrafter"/>
</dbReference>
<evidence type="ECO:0000259" key="15">
    <source>
        <dbReference type="SMART" id="SM00478"/>
    </source>
</evidence>
<keyword evidence="6" id="KW-0004">4Fe-4S</keyword>